<keyword evidence="1" id="KW-1133">Transmembrane helix</keyword>
<organism evidence="2 3">
    <name type="scientific">Nesidiocoris tenuis</name>
    <dbReference type="NCBI Taxonomy" id="355587"/>
    <lineage>
        <taxon>Eukaryota</taxon>
        <taxon>Metazoa</taxon>
        <taxon>Ecdysozoa</taxon>
        <taxon>Arthropoda</taxon>
        <taxon>Hexapoda</taxon>
        <taxon>Insecta</taxon>
        <taxon>Pterygota</taxon>
        <taxon>Neoptera</taxon>
        <taxon>Paraneoptera</taxon>
        <taxon>Hemiptera</taxon>
        <taxon>Heteroptera</taxon>
        <taxon>Panheteroptera</taxon>
        <taxon>Cimicomorpha</taxon>
        <taxon>Miridae</taxon>
        <taxon>Dicyphina</taxon>
        <taxon>Nesidiocoris</taxon>
    </lineage>
</organism>
<evidence type="ECO:0008006" key="4">
    <source>
        <dbReference type="Google" id="ProtNLM"/>
    </source>
</evidence>
<gene>
    <name evidence="2" type="ORF">NTJ_02364</name>
</gene>
<feature type="transmembrane region" description="Helical" evidence="1">
    <location>
        <begin position="177"/>
        <end position="195"/>
    </location>
</feature>
<evidence type="ECO:0000313" key="2">
    <source>
        <dbReference type="EMBL" id="BES89557.1"/>
    </source>
</evidence>
<keyword evidence="1" id="KW-0812">Transmembrane</keyword>
<sequence length="271" mass="29965">MAFSSSVFEPTFLIWCIGKYFIAACIMFLIGKCLHFSFVDDPSSDPKATKSPSVWPVQIFCYLLSSFLLLSIAVICCSSSPVVAKIIRYFPAHLVLFCLGIFCAASVGLKNASDDGDFKCGQTLLWFVQSVIMAPCFSFFCKDVLIKAGAATVSIVLLAKTLATSCFDEIQERERAIVLWIYLALCTTALFQLTVRPPLNVWTTCILAVNVFGGCLLFFAVFLINFQSAIREIDHNGEVDELHTASKLFVASLNLCFRLAHYYAIEDSGLL</sequence>
<feature type="transmembrane region" description="Helical" evidence="1">
    <location>
        <begin position="89"/>
        <end position="109"/>
    </location>
</feature>
<evidence type="ECO:0000313" key="3">
    <source>
        <dbReference type="Proteomes" id="UP001307889"/>
    </source>
</evidence>
<accession>A0ABN7AGT2</accession>
<proteinExistence type="predicted"/>
<feature type="transmembrane region" description="Helical" evidence="1">
    <location>
        <begin position="124"/>
        <end position="141"/>
    </location>
</feature>
<name>A0ABN7AGT2_9HEMI</name>
<feature type="transmembrane region" description="Helical" evidence="1">
    <location>
        <begin position="201"/>
        <end position="224"/>
    </location>
</feature>
<feature type="transmembrane region" description="Helical" evidence="1">
    <location>
        <begin position="12"/>
        <end position="37"/>
    </location>
</feature>
<dbReference type="Proteomes" id="UP001307889">
    <property type="component" value="Chromosome 1"/>
</dbReference>
<reference evidence="2 3" key="1">
    <citation type="submission" date="2023-09" db="EMBL/GenBank/DDBJ databases">
        <title>Nesidiocoris tenuis whole genome shotgun sequence.</title>
        <authorList>
            <person name="Shibata T."/>
            <person name="Shimoda M."/>
            <person name="Kobayashi T."/>
            <person name="Uehara T."/>
        </authorList>
    </citation>
    <scope>NUCLEOTIDE SEQUENCE [LARGE SCALE GENOMIC DNA]</scope>
    <source>
        <strain evidence="2 3">Japan</strain>
    </source>
</reference>
<keyword evidence="1" id="KW-0472">Membrane</keyword>
<protein>
    <recommendedName>
        <fullName evidence="4">Sugar phosphate transporter domain-containing protein</fullName>
    </recommendedName>
</protein>
<feature type="transmembrane region" description="Helical" evidence="1">
    <location>
        <begin position="57"/>
        <end position="77"/>
    </location>
</feature>
<keyword evidence="3" id="KW-1185">Reference proteome</keyword>
<evidence type="ECO:0000256" key="1">
    <source>
        <dbReference type="SAM" id="Phobius"/>
    </source>
</evidence>
<dbReference type="EMBL" id="AP028909">
    <property type="protein sequence ID" value="BES89557.1"/>
    <property type="molecule type" value="Genomic_DNA"/>
</dbReference>